<dbReference type="AlphaFoldDB" id="A0A843X5R2"/>
<keyword evidence="3" id="KW-1185">Reference proteome</keyword>
<gene>
    <name evidence="2" type="ORF">Taro_046148</name>
</gene>
<feature type="compositionally biased region" description="Basic and acidic residues" evidence="1">
    <location>
        <begin position="9"/>
        <end position="27"/>
    </location>
</feature>
<sequence length="82" mass="9515">MRKQPSACTHRDKELTEHWSNHVRPESHNTSTNIPDLHEARPPQTSTRLRAHKQNHSGPRTRHKVKELHTPVPPRTTPRNGL</sequence>
<protein>
    <submittedName>
        <fullName evidence="2">Uncharacterized protein</fullName>
    </submittedName>
</protein>
<feature type="region of interest" description="Disordered" evidence="1">
    <location>
        <begin position="1"/>
        <end position="82"/>
    </location>
</feature>
<evidence type="ECO:0000313" key="3">
    <source>
        <dbReference type="Proteomes" id="UP000652761"/>
    </source>
</evidence>
<proteinExistence type="predicted"/>
<organism evidence="2 3">
    <name type="scientific">Colocasia esculenta</name>
    <name type="common">Wild taro</name>
    <name type="synonym">Arum esculentum</name>
    <dbReference type="NCBI Taxonomy" id="4460"/>
    <lineage>
        <taxon>Eukaryota</taxon>
        <taxon>Viridiplantae</taxon>
        <taxon>Streptophyta</taxon>
        <taxon>Embryophyta</taxon>
        <taxon>Tracheophyta</taxon>
        <taxon>Spermatophyta</taxon>
        <taxon>Magnoliopsida</taxon>
        <taxon>Liliopsida</taxon>
        <taxon>Araceae</taxon>
        <taxon>Aroideae</taxon>
        <taxon>Colocasieae</taxon>
        <taxon>Colocasia</taxon>
    </lineage>
</organism>
<comment type="caution">
    <text evidence="2">The sequence shown here is derived from an EMBL/GenBank/DDBJ whole genome shotgun (WGS) entry which is preliminary data.</text>
</comment>
<accession>A0A843X5R2</accession>
<evidence type="ECO:0000256" key="1">
    <source>
        <dbReference type="SAM" id="MobiDB-lite"/>
    </source>
</evidence>
<evidence type="ECO:0000313" key="2">
    <source>
        <dbReference type="EMBL" id="MQM13224.1"/>
    </source>
</evidence>
<dbReference type="EMBL" id="NMUH01005614">
    <property type="protein sequence ID" value="MQM13224.1"/>
    <property type="molecule type" value="Genomic_DNA"/>
</dbReference>
<reference evidence="2" key="1">
    <citation type="submission" date="2017-07" db="EMBL/GenBank/DDBJ databases">
        <title>Taro Niue Genome Assembly and Annotation.</title>
        <authorList>
            <person name="Atibalentja N."/>
            <person name="Keating K."/>
            <person name="Fields C.J."/>
        </authorList>
    </citation>
    <scope>NUCLEOTIDE SEQUENCE</scope>
    <source>
        <strain evidence="2">Niue_2</strain>
        <tissue evidence="2">Leaf</tissue>
    </source>
</reference>
<dbReference type="Proteomes" id="UP000652761">
    <property type="component" value="Unassembled WGS sequence"/>
</dbReference>
<feature type="compositionally biased region" description="Basic residues" evidence="1">
    <location>
        <begin position="49"/>
        <end position="66"/>
    </location>
</feature>
<name>A0A843X5R2_COLES</name>